<evidence type="ECO:0000256" key="8">
    <source>
        <dbReference type="ARBA" id="ARBA00047899"/>
    </source>
</evidence>
<keyword evidence="3" id="KW-0723">Serine/threonine-protein kinase</keyword>
<proteinExistence type="inferred from homology"/>
<dbReference type="SMART" id="SM00220">
    <property type="entry name" value="S_TKc"/>
    <property type="match status" value="1"/>
</dbReference>
<gene>
    <name evidence="13" type="primary">AlNc14C41G3507</name>
    <name evidence="13" type="ORF">ALNC14_040140</name>
</gene>
<dbReference type="SUPFAM" id="SSF56112">
    <property type="entry name" value="Protein kinase-like (PK-like)"/>
    <property type="match status" value="1"/>
</dbReference>
<evidence type="ECO:0000256" key="7">
    <source>
        <dbReference type="ARBA" id="ARBA00022840"/>
    </source>
</evidence>
<dbReference type="PROSITE" id="PS50011">
    <property type="entry name" value="PROTEIN_KINASE_DOM"/>
    <property type="match status" value="1"/>
</dbReference>
<dbReference type="InterPro" id="IPR000719">
    <property type="entry name" value="Prot_kinase_dom"/>
</dbReference>
<evidence type="ECO:0000256" key="2">
    <source>
        <dbReference type="ARBA" id="ARBA00012513"/>
    </source>
</evidence>
<dbReference type="EC" id="2.7.11.1" evidence="2"/>
<evidence type="ECO:0000256" key="4">
    <source>
        <dbReference type="ARBA" id="ARBA00022679"/>
    </source>
</evidence>
<dbReference type="PROSITE" id="PS00107">
    <property type="entry name" value="PROTEIN_KINASE_ATP"/>
    <property type="match status" value="1"/>
</dbReference>
<keyword evidence="7 10" id="KW-0067">ATP-binding</keyword>
<dbReference type="GO" id="GO:0005737">
    <property type="term" value="C:cytoplasm"/>
    <property type="evidence" value="ECO:0007669"/>
    <property type="project" value="TreeGrafter"/>
</dbReference>
<dbReference type="Gene3D" id="1.10.510.10">
    <property type="entry name" value="Transferase(Phosphotransferase) domain 1"/>
    <property type="match status" value="1"/>
</dbReference>
<evidence type="ECO:0000313" key="13">
    <source>
        <dbReference type="EMBL" id="CCA17871.1"/>
    </source>
</evidence>
<evidence type="ECO:0000256" key="11">
    <source>
        <dbReference type="SAM" id="Coils"/>
    </source>
</evidence>
<dbReference type="CDD" id="cd06609">
    <property type="entry name" value="STKc_MST3_like"/>
    <property type="match status" value="1"/>
</dbReference>
<evidence type="ECO:0000256" key="6">
    <source>
        <dbReference type="ARBA" id="ARBA00022777"/>
    </source>
</evidence>
<evidence type="ECO:0000256" key="1">
    <source>
        <dbReference type="ARBA" id="ARBA00008874"/>
    </source>
</evidence>
<dbReference type="InterPro" id="IPR050629">
    <property type="entry name" value="STE20/SPS1-PAK"/>
</dbReference>
<keyword evidence="6 13" id="KW-0418">Kinase</keyword>
<comment type="catalytic activity">
    <reaction evidence="9">
        <text>L-seryl-[protein] + ATP = O-phospho-L-seryl-[protein] + ADP + H(+)</text>
        <dbReference type="Rhea" id="RHEA:17989"/>
        <dbReference type="Rhea" id="RHEA-COMP:9863"/>
        <dbReference type="Rhea" id="RHEA-COMP:11604"/>
        <dbReference type="ChEBI" id="CHEBI:15378"/>
        <dbReference type="ChEBI" id="CHEBI:29999"/>
        <dbReference type="ChEBI" id="CHEBI:30616"/>
        <dbReference type="ChEBI" id="CHEBI:83421"/>
        <dbReference type="ChEBI" id="CHEBI:456216"/>
        <dbReference type="EC" id="2.7.11.1"/>
    </reaction>
</comment>
<comment type="similarity">
    <text evidence="1">Belongs to the protein kinase superfamily. STE Ser/Thr protein kinase family. STE20 subfamily.</text>
</comment>
<dbReference type="EMBL" id="FR824086">
    <property type="protein sequence ID" value="CCA17871.1"/>
    <property type="molecule type" value="Genomic_DNA"/>
</dbReference>
<evidence type="ECO:0000256" key="9">
    <source>
        <dbReference type="ARBA" id="ARBA00048679"/>
    </source>
</evidence>
<protein>
    <recommendedName>
        <fullName evidence="2">non-specific serine/threonine protein kinase</fullName>
        <ecNumber evidence="2">2.7.11.1</ecNumber>
    </recommendedName>
</protein>
<evidence type="ECO:0000256" key="5">
    <source>
        <dbReference type="ARBA" id="ARBA00022741"/>
    </source>
</evidence>
<dbReference type="AlphaFoldDB" id="F0W9Q3"/>
<keyword evidence="5 10" id="KW-0547">Nucleotide-binding</keyword>
<accession>F0W9Q3</accession>
<evidence type="ECO:0000256" key="3">
    <source>
        <dbReference type="ARBA" id="ARBA00022527"/>
    </source>
</evidence>
<keyword evidence="4" id="KW-0808">Transferase</keyword>
<dbReference type="GO" id="GO:0005524">
    <property type="term" value="F:ATP binding"/>
    <property type="evidence" value="ECO:0007669"/>
    <property type="project" value="UniProtKB-UniRule"/>
</dbReference>
<dbReference type="PANTHER" id="PTHR48012">
    <property type="entry name" value="STERILE20-LIKE KINASE, ISOFORM B-RELATED"/>
    <property type="match status" value="1"/>
</dbReference>
<comment type="catalytic activity">
    <reaction evidence="8">
        <text>L-threonyl-[protein] + ATP = O-phospho-L-threonyl-[protein] + ADP + H(+)</text>
        <dbReference type="Rhea" id="RHEA:46608"/>
        <dbReference type="Rhea" id="RHEA-COMP:11060"/>
        <dbReference type="Rhea" id="RHEA-COMP:11605"/>
        <dbReference type="ChEBI" id="CHEBI:15378"/>
        <dbReference type="ChEBI" id="CHEBI:30013"/>
        <dbReference type="ChEBI" id="CHEBI:30616"/>
        <dbReference type="ChEBI" id="CHEBI:61977"/>
        <dbReference type="ChEBI" id="CHEBI:456216"/>
        <dbReference type="EC" id="2.7.11.1"/>
    </reaction>
</comment>
<dbReference type="HOGENOM" id="CLU_000288_63_23_1"/>
<sequence length="502" mass="56050">MINIRENADRLDQIHALSFHEGITLAYSRMSGTLSEAQLYTLTEKIGDGAFGEVFKAINKETKECCAVKIVDLEAAQDELDDVQQEIKVLSQCSCDQLTRYITSFIVGTKLWIVMEYLAGGSIWDIMRTGPLEEKYIAIILHELLKGLVYLHNERKIHRDIKAANILLSGAGHVKLADFGVTGQLTETMTKRNTVVGTPFWMAPEVIQQSEYDSKADIWSLGITAIEMARGIPPNANLHPMKVLFMIPKNDPPQLEGDFSASFKEFVSICLQKNPHDRPSSSELLLHPFIRRSKHVSHLMGLLQRDIGSMGPEDENATQYSIDVEADRSVEVQTTSIGNDASRCLKRGWSTSLEDEDTAEAAYNITTQKVAYRTGKTSRDTSSTSSLTRESEWDFNTLRIANVEPMDSTQHRGPLPVLTASHTSSLDGEELFDTIVKPAVFDVIQDYPIAGASDSDLCQDTREELLLDLLHSFESLNLQDGLLAQVLEKMTAYTVSRMNEQK</sequence>
<dbReference type="GO" id="GO:0004674">
    <property type="term" value="F:protein serine/threonine kinase activity"/>
    <property type="evidence" value="ECO:0007669"/>
    <property type="project" value="UniProtKB-KW"/>
</dbReference>
<name>F0W9Q3_9STRA</name>
<evidence type="ECO:0000259" key="12">
    <source>
        <dbReference type="PROSITE" id="PS50011"/>
    </source>
</evidence>
<organism evidence="13">
    <name type="scientific">Albugo laibachii Nc14</name>
    <dbReference type="NCBI Taxonomy" id="890382"/>
    <lineage>
        <taxon>Eukaryota</taxon>
        <taxon>Sar</taxon>
        <taxon>Stramenopiles</taxon>
        <taxon>Oomycota</taxon>
        <taxon>Peronosporomycetes</taxon>
        <taxon>Albuginales</taxon>
        <taxon>Albuginaceae</taxon>
        <taxon>Albugo</taxon>
    </lineage>
</organism>
<dbReference type="Gene3D" id="3.30.200.20">
    <property type="entry name" value="Phosphorylase Kinase, domain 1"/>
    <property type="match status" value="1"/>
</dbReference>
<reference evidence="13" key="1">
    <citation type="journal article" date="2011" name="PLoS Biol.">
        <title>Gene gain and loss during evolution of obligate parasitism in the white rust pathogen of Arabidopsis thaliana.</title>
        <authorList>
            <person name="Kemen E."/>
            <person name="Gardiner A."/>
            <person name="Schultz-Larsen T."/>
            <person name="Kemen A.C."/>
            <person name="Balmuth A.L."/>
            <person name="Robert-Seilaniantz A."/>
            <person name="Bailey K."/>
            <person name="Holub E."/>
            <person name="Studholme D.J."/>
            <person name="Maclean D."/>
            <person name="Jones J.D."/>
        </authorList>
    </citation>
    <scope>NUCLEOTIDE SEQUENCE</scope>
</reference>
<feature type="binding site" evidence="10">
    <location>
        <position position="69"/>
    </location>
    <ligand>
        <name>ATP</name>
        <dbReference type="ChEBI" id="CHEBI:30616"/>
    </ligand>
</feature>
<dbReference type="InterPro" id="IPR017441">
    <property type="entry name" value="Protein_kinase_ATP_BS"/>
</dbReference>
<keyword evidence="11" id="KW-0175">Coiled coil</keyword>
<feature type="coiled-coil region" evidence="11">
    <location>
        <begin position="66"/>
        <end position="93"/>
    </location>
</feature>
<reference evidence="13" key="2">
    <citation type="submission" date="2011-02" db="EMBL/GenBank/DDBJ databases">
        <authorList>
            <person name="MacLean D."/>
        </authorList>
    </citation>
    <scope>NUCLEOTIDE SEQUENCE</scope>
</reference>
<dbReference type="FunFam" id="1.10.510.10:FF:000499">
    <property type="entry name" value="Serine/threonine-protein kinase KIC1"/>
    <property type="match status" value="1"/>
</dbReference>
<evidence type="ECO:0000256" key="10">
    <source>
        <dbReference type="PROSITE-ProRule" id="PRU10141"/>
    </source>
</evidence>
<dbReference type="InterPro" id="IPR011009">
    <property type="entry name" value="Kinase-like_dom_sf"/>
</dbReference>
<dbReference type="Pfam" id="PF00069">
    <property type="entry name" value="Pkinase"/>
    <property type="match status" value="1"/>
</dbReference>
<dbReference type="PANTHER" id="PTHR48012:SF10">
    <property type="entry name" value="FI20177P1"/>
    <property type="match status" value="1"/>
</dbReference>
<feature type="domain" description="Protein kinase" evidence="12">
    <location>
        <begin position="40"/>
        <end position="290"/>
    </location>
</feature>